<organism evidence="2 3">
    <name type="scientific">Egicoccus halophilus</name>
    <dbReference type="NCBI Taxonomy" id="1670830"/>
    <lineage>
        <taxon>Bacteria</taxon>
        <taxon>Bacillati</taxon>
        <taxon>Actinomycetota</taxon>
        <taxon>Nitriliruptoria</taxon>
        <taxon>Egicoccales</taxon>
        <taxon>Egicoccaceae</taxon>
        <taxon>Egicoccus</taxon>
    </lineage>
</organism>
<feature type="domain" description="Thioredoxin" evidence="1">
    <location>
        <begin position="10"/>
        <end position="144"/>
    </location>
</feature>
<reference evidence="2" key="1">
    <citation type="journal article" date="2014" name="Int. J. Syst. Evol. Microbiol.">
        <title>Complete genome sequence of Corynebacterium casei LMG S-19264T (=DSM 44701T), isolated from a smear-ripened cheese.</title>
        <authorList>
            <consortium name="US DOE Joint Genome Institute (JGI-PGF)"/>
            <person name="Walter F."/>
            <person name="Albersmeier A."/>
            <person name="Kalinowski J."/>
            <person name="Ruckert C."/>
        </authorList>
    </citation>
    <scope>NUCLEOTIDE SEQUENCE</scope>
    <source>
        <strain evidence="2">CGMCC 1.14988</strain>
    </source>
</reference>
<dbReference type="Proteomes" id="UP000650511">
    <property type="component" value="Unassembled WGS sequence"/>
</dbReference>
<dbReference type="CDD" id="cd02947">
    <property type="entry name" value="TRX_family"/>
    <property type="match status" value="1"/>
</dbReference>
<dbReference type="EMBL" id="BMHA01000009">
    <property type="protein sequence ID" value="GGI07604.1"/>
    <property type="molecule type" value="Genomic_DNA"/>
</dbReference>
<accession>A0A8J3EYC5</accession>
<dbReference type="SUPFAM" id="SSF52833">
    <property type="entry name" value="Thioredoxin-like"/>
    <property type="match status" value="1"/>
</dbReference>
<dbReference type="Gene3D" id="3.40.30.10">
    <property type="entry name" value="Glutaredoxin"/>
    <property type="match status" value="1"/>
</dbReference>
<sequence>MDPMLLRLLLVVGLVALVTAAGAVWRRRDGRVRTGDAAVRLADHHLEAVGLDLDGRSAGAVLLGSPTCTPCTAVKRILHDLEAERDDFAWVYADAADHLDLAEAHRVLRVPTLFVVDADRRVLARSSGVPAADELRRVLDEGEPLEESSAA</sequence>
<keyword evidence="3" id="KW-1185">Reference proteome</keyword>
<evidence type="ECO:0000259" key="1">
    <source>
        <dbReference type="PROSITE" id="PS51352"/>
    </source>
</evidence>
<dbReference type="InterPro" id="IPR036249">
    <property type="entry name" value="Thioredoxin-like_sf"/>
</dbReference>
<reference evidence="2" key="2">
    <citation type="submission" date="2020-09" db="EMBL/GenBank/DDBJ databases">
        <authorList>
            <person name="Sun Q."/>
            <person name="Zhou Y."/>
        </authorList>
    </citation>
    <scope>NUCLEOTIDE SEQUENCE</scope>
    <source>
        <strain evidence="2">CGMCC 1.14988</strain>
    </source>
</reference>
<protein>
    <recommendedName>
        <fullName evidence="1">Thioredoxin domain-containing protein</fullName>
    </recommendedName>
</protein>
<evidence type="ECO:0000313" key="2">
    <source>
        <dbReference type="EMBL" id="GGI07604.1"/>
    </source>
</evidence>
<dbReference type="AlphaFoldDB" id="A0A8J3EYC5"/>
<dbReference type="PROSITE" id="PS51352">
    <property type="entry name" value="THIOREDOXIN_2"/>
    <property type="match status" value="1"/>
</dbReference>
<dbReference type="OrthoDB" id="1495530at2"/>
<evidence type="ECO:0000313" key="3">
    <source>
        <dbReference type="Proteomes" id="UP000650511"/>
    </source>
</evidence>
<comment type="caution">
    <text evidence="2">The sequence shown here is derived from an EMBL/GenBank/DDBJ whole genome shotgun (WGS) entry which is preliminary data.</text>
</comment>
<dbReference type="InterPro" id="IPR013766">
    <property type="entry name" value="Thioredoxin_domain"/>
</dbReference>
<gene>
    <name evidence="2" type="ORF">GCM10011354_24920</name>
</gene>
<proteinExistence type="predicted"/>
<name>A0A8J3EYC5_9ACTN</name>
<dbReference type="RefSeq" id="WP_130648027.1">
    <property type="nucleotide sequence ID" value="NZ_BMHA01000009.1"/>
</dbReference>